<proteinExistence type="predicted"/>
<dbReference type="InterPro" id="IPR036812">
    <property type="entry name" value="NAD(P)_OxRdtase_dom_sf"/>
</dbReference>
<dbReference type="RefSeq" id="WP_057944308.1">
    <property type="nucleotide sequence ID" value="NZ_CP011131.1"/>
</dbReference>
<evidence type="ECO:0000313" key="2">
    <source>
        <dbReference type="EMBL" id="UNP28752.1"/>
    </source>
</evidence>
<dbReference type="PANTHER" id="PTHR43364:SF1">
    <property type="entry name" value="OXIDOREDUCTASE YDHF"/>
    <property type="match status" value="1"/>
</dbReference>
<dbReference type="Gene3D" id="3.20.20.100">
    <property type="entry name" value="NADP-dependent oxidoreductase domain"/>
    <property type="match status" value="1"/>
</dbReference>
<gene>
    <name evidence="2" type="ORF">MOV92_20065</name>
</gene>
<dbReference type="Proteomes" id="UP000829194">
    <property type="component" value="Chromosome"/>
</dbReference>
<dbReference type="CDD" id="cd19092">
    <property type="entry name" value="AKR_BsYcsN_EcYdhF-like"/>
    <property type="match status" value="1"/>
</dbReference>
<evidence type="ECO:0000259" key="1">
    <source>
        <dbReference type="Pfam" id="PF00248"/>
    </source>
</evidence>
<dbReference type="EMBL" id="CP093547">
    <property type="protein sequence ID" value="UNP28752.1"/>
    <property type="molecule type" value="Genomic_DNA"/>
</dbReference>
<sequence>MPVHTETETPALQLSPIVAGVWRMADWNFDVDQRRDWIHQALALGIDSFDHADIYGDYRVESLFGEALAAEPSLRDRIRIVSKCGIKLTSAQRPEHRIKSYDSSREHVLASVDNSLRALNTDRLDLLLIHRPDLLMDADALARAFEDLKAAGKVLHVGVSNHTPAQLALLNSRHRLATHQIELSPLHLPPLDDGTLEQCQALAMRPMIWSPLGGGRLFDDADLHARQVREVLAAVGERHGGASVATMAYAWLLRHPSRPWPITGSGRVQGLRDAVQALTIQLSAQDWYEIWQAAAGREVA</sequence>
<feature type="domain" description="NADP-dependent oxidoreductase" evidence="1">
    <location>
        <begin position="16"/>
        <end position="292"/>
    </location>
</feature>
<dbReference type="Pfam" id="PF00248">
    <property type="entry name" value="Aldo_ket_red"/>
    <property type="match status" value="1"/>
</dbReference>
<dbReference type="PANTHER" id="PTHR43364">
    <property type="entry name" value="NADH-SPECIFIC METHYLGLYOXAL REDUCTASE-RELATED"/>
    <property type="match status" value="1"/>
</dbReference>
<name>A0ABY3XCW0_9GAMM</name>
<protein>
    <submittedName>
        <fullName evidence="2">Aldo/keto reductase</fullName>
    </submittedName>
</protein>
<reference evidence="2 3" key="1">
    <citation type="submission" date="2022-03" db="EMBL/GenBank/DDBJ databases">
        <title>Complete genome sequence of Lysobacter capsici VKM B-2533 and Lysobacter gummosus 10.1.1, promising sources of lytic agents.</title>
        <authorList>
            <person name="Tarlachkov S.V."/>
            <person name="Kudryakova I.V."/>
            <person name="Afoshin A.S."/>
            <person name="Leontyevskaya E.A."/>
            <person name="Leontyevskaya N.V."/>
        </authorList>
    </citation>
    <scope>NUCLEOTIDE SEQUENCE [LARGE SCALE GENOMIC DNA]</scope>
    <source>
        <strain evidence="2 3">10.1.1</strain>
    </source>
</reference>
<dbReference type="SUPFAM" id="SSF51430">
    <property type="entry name" value="NAD(P)-linked oxidoreductase"/>
    <property type="match status" value="1"/>
</dbReference>
<dbReference type="InterPro" id="IPR023210">
    <property type="entry name" value="NADP_OxRdtase_dom"/>
</dbReference>
<dbReference type="InterPro" id="IPR050523">
    <property type="entry name" value="AKR_Detox_Biosynth"/>
</dbReference>
<evidence type="ECO:0000313" key="3">
    <source>
        <dbReference type="Proteomes" id="UP000829194"/>
    </source>
</evidence>
<accession>A0ABY3XCW0</accession>
<keyword evidence="3" id="KW-1185">Reference proteome</keyword>
<organism evidence="2 3">
    <name type="scientific">Lysobacter gummosus</name>
    <dbReference type="NCBI Taxonomy" id="262324"/>
    <lineage>
        <taxon>Bacteria</taxon>
        <taxon>Pseudomonadati</taxon>
        <taxon>Pseudomonadota</taxon>
        <taxon>Gammaproteobacteria</taxon>
        <taxon>Lysobacterales</taxon>
        <taxon>Lysobacteraceae</taxon>
        <taxon>Lysobacter</taxon>
    </lineage>
</organism>